<dbReference type="Proteomes" id="UP000320762">
    <property type="component" value="Unassembled WGS sequence"/>
</dbReference>
<dbReference type="AlphaFoldDB" id="A0A550BUY9"/>
<reference evidence="1 2" key="1">
    <citation type="journal article" date="2019" name="New Phytol.">
        <title>Comparative genomics reveals unique wood-decay strategies and fruiting body development in the Schizophyllaceae.</title>
        <authorList>
            <person name="Almasi E."/>
            <person name="Sahu N."/>
            <person name="Krizsan K."/>
            <person name="Balint B."/>
            <person name="Kovacs G.M."/>
            <person name="Kiss B."/>
            <person name="Cseklye J."/>
            <person name="Drula E."/>
            <person name="Henrissat B."/>
            <person name="Nagy I."/>
            <person name="Chovatia M."/>
            <person name="Adam C."/>
            <person name="LaButti K."/>
            <person name="Lipzen A."/>
            <person name="Riley R."/>
            <person name="Grigoriev I.V."/>
            <person name="Nagy L.G."/>
        </authorList>
    </citation>
    <scope>NUCLEOTIDE SEQUENCE [LARGE SCALE GENOMIC DNA]</scope>
    <source>
        <strain evidence="1 2">NL-1724</strain>
    </source>
</reference>
<organism evidence="1 2">
    <name type="scientific">Schizophyllum amplum</name>
    <dbReference type="NCBI Taxonomy" id="97359"/>
    <lineage>
        <taxon>Eukaryota</taxon>
        <taxon>Fungi</taxon>
        <taxon>Dikarya</taxon>
        <taxon>Basidiomycota</taxon>
        <taxon>Agaricomycotina</taxon>
        <taxon>Agaricomycetes</taxon>
        <taxon>Agaricomycetidae</taxon>
        <taxon>Agaricales</taxon>
        <taxon>Schizophyllaceae</taxon>
        <taxon>Schizophyllum</taxon>
    </lineage>
</organism>
<dbReference type="EMBL" id="VDMD01000073">
    <property type="protein sequence ID" value="TRM56323.1"/>
    <property type="molecule type" value="Genomic_DNA"/>
</dbReference>
<keyword evidence="2" id="KW-1185">Reference proteome</keyword>
<evidence type="ECO:0000313" key="1">
    <source>
        <dbReference type="EMBL" id="TRM56323.1"/>
    </source>
</evidence>
<proteinExistence type="predicted"/>
<evidence type="ECO:0000313" key="2">
    <source>
        <dbReference type="Proteomes" id="UP000320762"/>
    </source>
</evidence>
<comment type="caution">
    <text evidence="1">The sequence shown here is derived from an EMBL/GenBank/DDBJ whole genome shotgun (WGS) entry which is preliminary data.</text>
</comment>
<accession>A0A550BUY9</accession>
<sequence>DDDRPLYFFVTGVIEDKLLPPMKVDRVYKSNRGGAGMMRQSITLSGVGHPSFPECVDKLLQLHVQLSRVTHKLQSFPSPRIRPDHIEFDNAYFETGEDADLSQAVEFGLGVDPDGRLALLQGPGCRHTEENRVQFLKLEDCDEGKFIYSPMPPSAFKRGDVVRVGFTVTVKEYKNADRAAIFCLVLRSVTMVDASL</sequence>
<dbReference type="OrthoDB" id="3269456at2759"/>
<gene>
    <name evidence="1" type="ORF">BD626DRAFT_355541</name>
</gene>
<feature type="non-terminal residue" evidence="1">
    <location>
        <position position="1"/>
    </location>
</feature>
<feature type="non-terminal residue" evidence="1">
    <location>
        <position position="196"/>
    </location>
</feature>
<protein>
    <submittedName>
        <fullName evidence="1">Uncharacterized protein</fullName>
    </submittedName>
</protein>
<name>A0A550BUY9_9AGAR</name>